<dbReference type="Gramene" id="Kaladp0032s0336.1.v1.1">
    <property type="protein sequence ID" value="Kaladp0032s0336.1.v1.1"/>
    <property type="gene ID" value="Kaladp0032s0336.v1.1"/>
</dbReference>
<organism evidence="4 5">
    <name type="scientific">Kalanchoe fedtschenkoi</name>
    <name type="common">Lavender scallops</name>
    <name type="synonym">South American air plant</name>
    <dbReference type="NCBI Taxonomy" id="63787"/>
    <lineage>
        <taxon>Eukaryota</taxon>
        <taxon>Viridiplantae</taxon>
        <taxon>Streptophyta</taxon>
        <taxon>Embryophyta</taxon>
        <taxon>Tracheophyta</taxon>
        <taxon>Spermatophyta</taxon>
        <taxon>Magnoliopsida</taxon>
        <taxon>eudicotyledons</taxon>
        <taxon>Gunneridae</taxon>
        <taxon>Pentapetalae</taxon>
        <taxon>Saxifragales</taxon>
        <taxon>Crassulaceae</taxon>
        <taxon>Kalanchoe</taxon>
    </lineage>
</organism>
<feature type="signal peptide" evidence="2">
    <location>
        <begin position="1"/>
        <end position="23"/>
    </location>
</feature>
<dbReference type="EnsemblPlants" id="Kaladp0032s0336.1.v1.1">
    <property type="protein sequence ID" value="Kaladp0032s0336.1.v1.1"/>
    <property type="gene ID" value="Kaladp0032s0336.v1.1"/>
</dbReference>
<dbReference type="AlphaFoldDB" id="A0A7N0TDD2"/>
<dbReference type="OMA" id="IENCRES"/>
<evidence type="ECO:0000256" key="1">
    <source>
        <dbReference type="SAM" id="MobiDB-lite"/>
    </source>
</evidence>
<evidence type="ECO:0000259" key="3">
    <source>
        <dbReference type="Pfam" id="PF25370"/>
    </source>
</evidence>
<dbReference type="Proteomes" id="UP000594263">
    <property type="component" value="Unplaced"/>
</dbReference>
<proteinExistence type="predicted"/>
<keyword evidence="2" id="KW-0732">Signal</keyword>
<name>A0A7N0TDD2_KALFE</name>
<feature type="domain" description="HTH three-helical bundle" evidence="3">
    <location>
        <begin position="162"/>
        <end position="202"/>
    </location>
</feature>
<dbReference type="PANTHER" id="PTHR34799">
    <property type="entry name" value="OS07G0656300 PROTEIN"/>
    <property type="match status" value="1"/>
</dbReference>
<dbReference type="Pfam" id="PF25370">
    <property type="entry name" value="HTH_74"/>
    <property type="match status" value="1"/>
</dbReference>
<feature type="compositionally biased region" description="Low complexity" evidence="1">
    <location>
        <begin position="49"/>
        <end position="65"/>
    </location>
</feature>
<evidence type="ECO:0000313" key="5">
    <source>
        <dbReference type="Proteomes" id="UP000594263"/>
    </source>
</evidence>
<feature type="region of interest" description="Disordered" evidence="1">
    <location>
        <begin position="46"/>
        <end position="83"/>
    </location>
</feature>
<accession>A0A7N0TDD2</accession>
<feature type="chain" id="PRO_5029902790" description="HTH three-helical bundle domain-containing protein" evidence="2">
    <location>
        <begin position="24"/>
        <end position="227"/>
    </location>
</feature>
<evidence type="ECO:0000256" key="2">
    <source>
        <dbReference type="SAM" id="SignalP"/>
    </source>
</evidence>
<keyword evidence="5" id="KW-1185">Reference proteome</keyword>
<feature type="compositionally biased region" description="Basic and acidic residues" evidence="1">
    <location>
        <begin position="66"/>
        <end position="76"/>
    </location>
</feature>
<evidence type="ECO:0000313" key="4">
    <source>
        <dbReference type="EnsemblPlants" id="Kaladp0032s0336.1.v1.1"/>
    </source>
</evidence>
<reference evidence="4" key="1">
    <citation type="submission" date="2021-01" db="UniProtKB">
        <authorList>
            <consortium name="EnsemblPlants"/>
        </authorList>
    </citation>
    <scope>IDENTIFICATION</scope>
</reference>
<sequence>MDHFPSACEFIAASALLLLSSQCQLCVLKEKEQLLTREKSEQSADAVDSFLSTNSKSSSSTASMITDHESSPEKIERRRTRNSSSIVARYSEMRLKVARKSRSNSYLICNIKHNSPVHMAKPVTAASSESAQDAVSEVSCLSVCSGPSHEEITKNMKKKVGPGHLWRRAEAILRFLECGGCASEVRIRQVLGDSPDTSKALRTLLKLEKIERSGGGGRSDPYIYKVK</sequence>
<dbReference type="InterPro" id="IPR057523">
    <property type="entry name" value="HTH_74"/>
</dbReference>
<protein>
    <recommendedName>
        <fullName evidence="3">HTH three-helical bundle domain-containing protein</fullName>
    </recommendedName>
</protein>
<dbReference type="PANTHER" id="PTHR34799:SF2">
    <property type="entry name" value="OS07G0656300 PROTEIN"/>
    <property type="match status" value="1"/>
</dbReference>